<dbReference type="PANTHER" id="PTHR40980">
    <property type="entry name" value="PLUG DOMAIN-CONTAINING PROTEIN"/>
    <property type="match status" value="1"/>
</dbReference>
<dbReference type="InterPro" id="IPR036942">
    <property type="entry name" value="Beta-barrel_TonB_sf"/>
</dbReference>
<dbReference type="InterPro" id="IPR039426">
    <property type="entry name" value="TonB-dep_rcpt-like"/>
</dbReference>
<evidence type="ECO:0000259" key="13">
    <source>
        <dbReference type="Pfam" id="PF07715"/>
    </source>
</evidence>
<keyword evidence="14" id="KW-0675">Receptor</keyword>
<evidence type="ECO:0000256" key="9">
    <source>
        <dbReference type="RuleBase" id="RU003357"/>
    </source>
</evidence>
<keyword evidence="11" id="KW-0732">Signal</keyword>
<dbReference type="EMBL" id="FSQW01000001">
    <property type="protein sequence ID" value="SIN64281.1"/>
    <property type="molecule type" value="Genomic_DNA"/>
</dbReference>
<reference evidence="15" key="1">
    <citation type="submission" date="2016-11" db="EMBL/GenBank/DDBJ databases">
        <authorList>
            <person name="Varghese N."/>
            <person name="Submissions S."/>
        </authorList>
    </citation>
    <scope>NUCLEOTIDE SEQUENCE [LARGE SCALE GENOMIC DNA]</scope>
    <source>
        <strain evidence="15">DSM 22363</strain>
    </source>
</reference>
<dbReference type="PANTHER" id="PTHR40980:SF5">
    <property type="entry name" value="TONB-DEPENDENT RECEPTOR"/>
    <property type="match status" value="1"/>
</dbReference>
<evidence type="ECO:0000256" key="7">
    <source>
        <dbReference type="ARBA" id="ARBA00023237"/>
    </source>
</evidence>
<feature type="domain" description="TonB-dependent receptor plug" evidence="13">
    <location>
        <begin position="73"/>
        <end position="174"/>
    </location>
</feature>
<keyword evidence="6 8" id="KW-0472">Membrane</keyword>
<dbReference type="AlphaFoldDB" id="A0A1N6D0F7"/>
<dbReference type="Pfam" id="PF00593">
    <property type="entry name" value="TonB_dep_Rec_b-barrel"/>
    <property type="match status" value="1"/>
</dbReference>
<gene>
    <name evidence="14" type="ORF">SAMN02745824_1370</name>
</gene>
<feature type="region of interest" description="Disordered" evidence="10">
    <location>
        <begin position="28"/>
        <end position="57"/>
    </location>
</feature>
<feature type="domain" description="TonB-dependent receptor-like beta-barrel" evidence="12">
    <location>
        <begin position="385"/>
        <end position="867"/>
    </location>
</feature>
<keyword evidence="5 9" id="KW-0798">TonB box</keyword>
<dbReference type="Gene3D" id="2.170.130.10">
    <property type="entry name" value="TonB-dependent receptor, plug domain"/>
    <property type="match status" value="1"/>
</dbReference>
<keyword evidence="4 8" id="KW-0812">Transmembrane</keyword>
<evidence type="ECO:0000256" key="3">
    <source>
        <dbReference type="ARBA" id="ARBA00022452"/>
    </source>
</evidence>
<organism evidence="14 15">
    <name type="scientific">Parasphingorhabdus marina DSM 22363</name>
    <dbReference type="NCBI Taxonomy" id="1123272"/>
    <lineage>
        <taxon>Bacteria</taxon>
        <taxon>Pseudomonadati</taxon>
        <taxon>Pseudomonadota</taxon>
        <taxon>Alphaproteobacteria</taxon>
        <taxon>Sphingomonadales</taxon>
        <taxon>Sphingomonadaceae</taxon>
        <taxon>Parasphingorhabdus</taxon>
    </lineage>
</organism>
<keyword evidence="15" id="KW-1185">Reference proteome</keyword>
<accession>A0A1N6D0F7</accession>
<comment type="subcellular location">
    <subcellularLocation>
        <location evidence="1 8">Cell outer membrane</location>
        <topology evidence="1 8">Multi-pass membrane protein</topology>
    </subcellularLocation>
</comment>
<dbReference type="SUPFAM" id="SSF56935">
    <property type="entry name" value="Porins"/>
    <property type="match status" value="1"/>
</dbReference>
<dbReference type="OrthoDB" id="9768470at2"/>
<dbReference type="InterPro" id="IPR012910">
    <property type="entry name" value="Plug_dom"/>
</dbReference>
<keyword evidence="2 8" id="KW-0813">Transport</keyword>
<dbReference type="STRING" id="1123272.SAMN02745824_1370"/>
<proteinExistence type="inferred from homology"/>
<evidence type="ECO:0000256" key="11">
    <source>
        <dbReference type="SAM" id="SignalP"/>
    </source>
</evidence>
<comment type="similarity">
    <text evidence="8 9">Belongs to the TonB-dependent receptor family.</text>
</comment>
<evidence type="ECO:0000256" key="1">
    <source>
        <dbReference type="ARBA" id="ARBA00004571"/>
    </source>
</evidence>
<dbReference type="Gene3D" id="2.40.170.20">
    <property type="entry name" value="TonB-dependent receptor, beta-barrel domain"/>
    <property type="match status" value="1"/>
</dbReference>
<dbReference type="Pfam" id="PF07715">
    <property type="entry name" value="Plug"/>
    <property type="match status" value="1"/>
</dbReference>
<keyword evidence="7 8" id="KW-0998">Cell outer membrane</keyword>
<dbReference type="InterPro" id="IPR000531">
    <property type="entry name" value="Beta-barrel_TonB"/>
</dbReference>
<evidence type="ECO:0000256" key="4">
    <source>
        <dbReference type="ARBA" id="ARBA00022692"/>
    </source>
</evidence>
<evidence type="ECO:0000256" key="5">
    <source>
        <dbReference type="ARBA" id="ARBA00023077"/>
    </source>
</evidence>
<evidence type="ECO:0000256" key="2">
    <source>
        <dbReference type="ARBA" id="ARBA00022448"/>
    </source>
</evidence>
<protein>
    <submittedName>
        <fullName evidence="14">Outer membrane receptor proteins, mostly Fe transport</fullName>
    </submittedName>
</protein>
<evidence type="ECO:0000259" key="12">
    <source>
        <dbReference type="Pfam" id="PF00593"/>
    </source>
</evidence>
<evidence type="ECO:0000256" key="8">
    <source>
        <dbReference type="PROSITE-ProRule" id="PRU01360"/>
    </source>
</evidence>
<evidence type="ECO:0000313" key="14">
    <source>
        <dbReference type="EMBL" id="SIN64281.1"/>
    </source>
</evidence>
<name>A0A1N6D0F7_9SPHN</name>
<feature type="chain" id="PRO_5012364975" evidence="11">
    <location>
        <begin position="25"/>
        <end position="903"/>
    </location>
</feature>
<sequence length="903" mass="98502">MKKRTQFISSLLLSTALFAPAALAQTTPAEETAGEQVAQEPEVSEEEDVDISAPGGDFGGDIIVRGRFIPNPIRATPEVVSVLGAEEIARAADGDIAGSLQRVTGLSVVGGRFVFVRGLGERYSLALLNGLPLPSPEPLRRVVPLDLFPTSVIASTVVQKSYSVNYPGEFGGGVINLTTKSTPEEPFLKISAGISGDSETTGELGYTYDGSPTDIIGYDSGGIRSIPTGLQNAIDQLVPISTGNNFSSLDLQNFAASLTNAETALIQRNNDIPANFSAEITGGTTLDVGNAFVGIIATAGFDNSWRTRGGVQQQTQGIVQIDGQDGLLPDRNFNFLQTQNRIIVNGLLALSAEIDEHKLRLSNLYIHDTIKDAQIAAGTDAISVGEETLLNQSRTSWFERQLFTTQFVGEFRFDEISLDLRASYANSKRDAPYERTYSYAFDDQVANDFVNDLTSPGQSARIRFSDLNDDVYGAGVDLGYETDIGIPANFLFGYNYYLNDRNASRRDFRFLPTNGLASPLEQQRIDFLLSDFNIFTQQIELQETASQTTVPAYTAELEVHAGYGSVDAELTDGVRLNLGIRYEDASQTVSPILLTGTTGGGVPTSLANDYFLPAATLTWNFADDMQFRIAASRTIARPQFRELAPQQFLDVETNRTFIGNPLLDDSELINAEARFEYYIGRGERITIAGFYKDIDNPIESVAFVQGGGAFFQGFSNAPSAQLYGVEAEVVKYFPLQDLGGSFFDDRRLLLAANYTFTESEISVGAADTAISPITLLPGAATSFFTDGDRLTGQSRHVANLQFGMEREDGPLSQQTILLTYNSPRVTARGPQDQPDLVERTGWQLDFVMREELDIAGQDFEVKFEVRNILGEDYRESQTLNASTILNNAYDVGTRFSLSIGLNF</sequence>
<dbReference type="GO" id="GO:0009279">
    <property type="term" value="C:cell outer membrane"/>
    <property type="evidence" value="ECO:0007669"/>
    <property type="project" value="UniProtKB-SubCell"/>
</dbReference>
<feature type="signal peptide" evidence="11">
    <location>
        <begin position="1"/>
        <end position="24"/>
    </location>
</feature>
<keyword evidence="3 8" id="KW-1134">Transmembrane beta strand</keyword>
<evidence type="ECO:0000313" key="15">
    <source>
        <dbReference type="Proteomes" id="UP000185192"/>
    </source>
</evidence>
<evidence type="ECO:0000256" key="10">
    <source>
        <dbReference type="SAM" id="MobiDB-lite"/>
    </source>
</evidence>
<dbReference type="InterPro" id="IPR037066">
    <property type="entry name" value="Plug_dom_sf"/>
</dbReference>
<dbReference type="Proteomes" id="UP000185192">
    <property type="component" value="Unassembled WGS sequence"/>
</dbReference>
<dbReference type="PROSITE" id="PS52016">
    <property type="entry name" value="TONB_DEPENDENT_REC_3"/>
    <property type="match status" value="1"/>
</dbReference>
<dbReference type="RefSeq" id="WP_074204292.1">
    <property type="nucleotide sequence ID" value="NZ_FSQW01000001.1"/>
</dbReference>
<evidence type="ECO:0000256" key="6">
    <source>
        <dbReference type="ARBA" id="ARBA00023136"/>
    </source>
</evidence>